<feature type="transmembrane region" description="Helical" evidence="2">
    <location>
        <begin position="126"/>
        <end position="143"/>
    </location>
</feature>
<accession>A0A239WFJ3</accession>
<reference evidence="4 5" key="1">
    <citation type="submission" date="2017-06" db="EMBL/GenBank/DDBJ databases">
        <authorList>
            <consortium name="Pathogen Informatics"/>
        </authorList>
    </citation>
    <scope>NUCLEOTIDE SEQUENCE [LARGE SCALE GENOMIC DNA]</scope>
    <source>
        <strain evidence="4 5">NCTC11865</strain>
    </source>
</reference>
<dbReference type="EMBL" id="LT906441">
    <property type="protein sequence ID" value="SNV32384.1"/>
    <property type="molecule type" value="Genomic_DNA"/>
</dbReference>
<dbReference type="eggNOG" id="ENOG50340W7">
    <property type="taxonomic scope" value="Bacteria"/>
</dbReference>
<protein>
    <recommendedName>
        <fullName evidence="3">DUF5808 domain-containing protein</fullName>
    </recommendedName>
</protein>
<name>A0A239WFJ3_9ACTN</name>
<dbReference type="InterPro" id="IPR043831">
    <property type="entry name" value="DUF5808"/>
</dbReference>
<evidence type="ECO:0000313" key="4">
    <source>
        <dbReference type="EMBL" id="SNV32384.1"/>
    </source>
</evidence>
<keyword evidence="2" id="KW-0812">Transmembrane</keyword>
<dbReference type="Proteomes" id="UP000215332">
    <property type="component" value="Chromosome 1"/>
</dbReference>
<dbReference type="RefSeq" id="WP_021106227.1">
    <property type="nucleotide sequence ID" value="NZ_LT906441.1"/>
</dbReference>
<feature type="transmembrane region" description="Helical" evidence="2">
    <location>
        <begin position="85"/>
        <end position="105"/>
    </location>
</feature>
<gene>
    <name evidence="4" type="ORF">SAMEA4412665_00789</name>
</gene>
<evidence type="ECO:0000259" key="3">
    <source>
        <dbReference type="Pfam" id="PF19124"/>
    </source>
</evidence>
<evidence type="ECO:0000313" key="5">
    <source>
        <dbReference type="Proteomes" id="UP000215332"/>
    </source>
</evidence>
<sequence length="239" mass="24780">MNLWTRDDDGVRRLFGIPVGAPWGSGSRIALRGFEPENPHLLVPRAVGIGWDLNLGAVAVRLGLIRPDDSLPDLNEYVPETLRRGLVAAPWIGAGVASGMALGFVKADRVATSWSLGGKPNHYMSGVAAALTTTGITTAAALYPRWVGKEDGADIAATAQALGILTVIGMANRAARKEIRRPGSRQPLAVVGAMLAPVVMGGVLVGTVKVALDGVAQSLAHGGKAGQSGERGRNIGFHS</sequence>
<dbReference type="Pfam" id="PF19124">
    <property type="entry name" value="DUF5808"/>
    <property type="match status" value="1"/>
</dbReference>
<proteinExistence type="predicted"/>
<evidence type="ECO:0000256" key="2">
    <source>
        <dbReference type="SAM" id="Phobius"/>
    </source>
</evidence>
<keyword evidence="2" id="KW-1133">Transmembrane helix</keyword>
<feature type="domain" description="DUF5808" evidence="3">
    <location>
        <begin position="36"/>
        <end position="60"/>
    </location>
</feature>
<feature type="region of interest" description="Disordered" evidence="1">
    <location>
        <begin position="220"/>
        <end position="239"/>
    </location>
</feature>
<keyword evidence="2" id="KW-0472">Membrane</keyword>
<dbReference type="KEGG" id="cgrn:4412665_00789"/>
<evidence type="ECO:0000256" key="1">
    <source>
        <dbReference type="SAM" id="MobiDB-lite"/>
    </source>
</evidence>
<feature type="transmembrane region" description="Helical" evidence="2">
    <location>
        <begin position="155"/>
        <end position="175"/>
    </location>
</feature>
<organism evidence="4 5">
    <name type="scientific">Cutibacterium granulosum</name>
    <dbReference type="NCBI Taxonomy" id="33011"/>
    <lineage>
        <taxon>Bacteria</taxon>
        <taxon>Bacillati</taxon>
        <taxon>Actinomycetota</taxon>
        <taxon>Actinomycetes</taxon>
        <taxon>Propionibacteriales</taxon>
        <taxon>Propionibacteriaceae</taxon>
        <taxon>Cutibacterium</taxon>
    </lineage>
</organism>
<feature type="transmembrane region" description="Helical" evidence="2">
    <location>
        <begin position="187"/>
        <end position="208"/>
    </location>
</feature>
<dbReference type="AlphaFoldDB" id="A0A239WFJ3"/>